<dbReference type="InterPro" id="IPR038765">
    <property type="entry name" value="Papain-like_cys_pep_sf"/>
</dbReference>
<dbReference type="EMBL" id="GQ372840">
    <property type="protein sequence ID" value="ACU44656.1"/>
    <property type="molecule type" value="mRNA"/>
</dbReference>
<dbReference type="SUPFAM" id="SSF54001">
    <property type="entry name" value="Cysteine proteinases"/>
    <property type="match status" value="1"/>
</dbReference>
<evidence type="ECO:0000256" key="3">
    <source>
        <dbReference type="ARBA" id="ARBA00022679"/>
    </source>
</evidence>
<accession>C8C9Q5</accession>
<dbReference type="Gene3D" id="3.90.70.30">
    <property type="entry name" value="Phytochelatin synthase, N-terminal domain"/>
    <property type="match status" value="1"/>
</dbReference>
<protein>
    <recommendedName>
        <fullName evidence="1">glutathione gamma-glutamylcysteinyltransferase</fullName>
        <ecNumber evidence="1">2.3.2.15</ecNumber>
    </recommendedName>
</protein>
<keyword evidence="5 7" id="KW-0012">Acyltransferase</keyword>
<dbReference type="GO" id="GO:0098849">
    <property type="term" value="P:cellular detoxification of cadmium ion"/>
    <property type="evidence" value="ECO:0007669"/>
    <property type="project" value="TreeGrafter"/>
</dbReference>
<dbReference type="GO" id="GO:0010273">
    <property type="term" value="P:detoxification of copper ion"/>
    <property type="evidence" value="ECO:0007669"/>
    <property type="project" value="TreeGrafter"/>
</dbReference>
<keyword evidence="2" id="KW-0104">Cadmium</keyword>
<dbReference type="InterPro" id="IPR038156">
    <property type="entry name" value="PCS_N_sf"/>
</dbReference>
<organism evidence="7">
    <name type="scientific">Sonchus arvensis</name>
    <name type="common">Perennial sow-thistle</name>
    <dbReference type="NCBI Taxonomy" id="50192"/>
    <lineage>
        <taxon>Eukaryota</taxon>
        <taxon>Viridiplantae</taxon>
        <taxon>Streptophyta</taxon>
        <taxon>Embryophyta</taxon>
        <taxon>Tracheophyta</taxon>
        <taxon>Spermatophyta</taxon>
        <taxon>Magnoliopsida</taxon>
        <taxon>eudicotyledons</taxon>
        <taxon>Gunneridae</taxon>
        <taxon>Pentapetalae</taxon>
        <taxon>asterids</taxon>
        <taxon>campanulids</taxon>
        <taxon>Asterales</taxon>
        <taxon>Asteraceae</taxon>
        <taxon>Cichorioideae</taxon>
        <taxon>Cichorieae</taxon>
        <taxon>Hyoseridinae</taxon>
        <taxon>Sonchus</taxon>
    </lineage>
</organism>
<sequence length="491" mass="54318">MAMASIYRRALPSPPAIDFASSEGKQLFMEATQGGTMEGFFKLISYFQTQSEPAYCGLATLAMVLNALSIDPGRKWKGPWRWFDESMLDCCEPLEKVKAKGISFGKVVCLAHCAGAKVEAFRTNQSNIDEFRKHVIACSTSDDCHVISSYNRATFKQTGSGHFSPIGGYHAGKDMALILDVARFKYPPHWVPLKLLWEAMDTFDDASGFRRGFMLISRLQRPPALLYTLSCKHESWVNIAKYLAEDVPVLLSSTDVKDIKDVLSIVFSSLPSKFLEFIKWVAEVRRTEEGDQSLSPEEQERLTIKGEILKQVQESELYKHVTDFLSTEKSGCHGPLCLGQAPSLTDIAASVCCQGAGILEGKNESFNEFCCGETKVHCLKSNGDMPVTVVSGKVMNGIGEQHVDMLVPSSSCIGMHPASNDVLTTLLLALPPHTWSGIKDENLLQEINGLVSTQTLPVLLQEEIMHLRGQLHVLKRCKDDEVEQDLSAPSF</sequence>
<evidence type="ECO:0000256" key="2">
    <source>
        <dbReference type="ARBA" id="ARBA00022539"/>
    </source>
</evidence>
<proteinExistence type="evidence at transcript level"/>
<keyword evidence="4" id="KW-0479">Metal-binding</keyword>
<evidence type="ECO:0000259" key="6">
    <source>
        <dbReference type="PROSITE" id="PS51443"/>
    </source>
</evidence>
<dbReference type="GO" id="GO:0046872">
    <property type="term" value="F:metal ion binding"/>
    <property type="evidence" value="ECO:0007669"/>
    <property type="project" value="UniProtKB-KW"/>
</dbReference>
<dbReference type="InterPro" id="IPR015407">
    <property type="entry name" value="Phytochelatin_synthase_C"/>
</dbReference>
<gene>
    <name evidence="7" type="primary">PCS1</name>
</gene>
<dbReference type="InterPro" id="IPR007719">
    <property type="entry name" value="PCS_N"/>
</dbReference>
<name>C8C9Q5_SONAR</name>
<dbReference type="FunFam" id="3.90.70.30:FF:000001">
    <property type="entry name" value="Glutathione gamma-glutamylcysteinyltransferase 1"/>
    <property type="match status" value="1"/>
</dbReference>
<dbReference type="AlphaFoldDB" id="C8C9Q5"/>
<dbReference type="PANTHER" id="PTHR33447">
    <property type="entry name" value="GLUTATHIONE GAMMA-GLUTAMYLCYSTEINYLTRANSFERASE"/>
    <property type="match status" value="1"/>
</dbReference>
<dbReference type="Pfam" id="PF05023">
    <property type="entry name" value="Phytochelatin"/>
    <property type="match status" value="1"/>
</dbReference>
<reference evidence="7" key="1">
    <citation type="submission" date="2009-07" db="EMBL/GenBank/DDBJ databases">
        <title>The Effect of Lead on Phytochelatin Content and Transcript Level of SaPCS1, a Putative Phytochelatin Synthase Gene, in the Lead Hyperaccumulator Sonchus arvensis.</title>
        <authorList>
            <person name="Surat W."/>
            <person name="Kruatrachue M."/>
            <person name="Pokethitiyook P."/>
            <person name="Goldsbrough P.B."/>
            <person name="Meetam M."/>
        </authorList>
    </citation>
    <scope>NUCLEOTIDE SEQUENCE</scope>
</reference>
<dbReference type="GO" id="GO:0016756">
    <property type="term" value="F:glutathione gamma-glutamylcysteinyltransferase activity"/>
    <property type="evidence" value="ECO:0007669"/>
    <property type="project" value="UniProtKB-EC"/>
</dbReference>
<evidence type="ECO:0000256" key="4">
    <source>
        <dbReference type="ARBA" id="ARBA00022723"/>
    </source>
</evidence>
<evidence type="ECO:0000313" key="7">
    <source>
        <dbReference type="EMBL" id="ACU44656.1"/>
    </source>
</evidence>
<evidence type="ECO:0000256" key="5">
    <source>
        <dbReference type="ARBA" id="ARBA00023315"/>
    </source>
</evidence>
<feature type="domain" description="Peptidase C83" evidence="6">
    <location>
        <begin position="1"/>
        <end position="221"/>
    </location>
</feature>
<dbReference type="GO" id="GO:0046938">
    <property type="term" value="P:phytochelatin biosynthetic process"/>
    <property type="evidence" value="ECO:0007669"/>
    <property type="project" value="InterPro"/>
</dbReference>
<evidence type="ECO:0000256" key="1">
    <source>
        <dbReference type="ARBA" id="ARBA00012468"/>
    </source>
</evidence>
<dbReference type="PANTHER" id="PTHR33447:SF2">
    <property type="entry name" value="GLUTATHIONE GAMMA-GLUTAMYLCYSTEINYLTRANSFERASE"/>
    <property type="match status" value="1"/>
</dbReference>
<dbReference type="EC" id="2.3.2.15" evidence="1"/>
<keyword evidence="3 7" id="KW-0808">Transferase</keyword>
<dbReference type="PROSITE" id="PS51443">
    <property type="entry name" value="PCS"/>
    <property type="match status" value="1"/>
</dbReference>
<dbReference type="Pfam" id="PF09328">
    <property type="entry name" value="Phytochelatin_C"/>
    <property type="match status" value="1"/>
</dbReference>
<dbReference type="InterPro" id="IPR040409">
    <property type="entry name" value="PCS-like"/>
</dbReference>